<keyword evidence="2" id="KW-1133">Transmembrane helix</keyword>
<accession>A0A841CBI7</accession>
<dbReference type="AlphaFoldDB" id="A0A841CBI7"/>
<comment type="caution">
    <text evidence="3">The sequence shown here is derived from an EMBL/GenBank/DDBJ whole genome shotgun (WGS) entry which is preliminary data.</text>
</comment>
<evidence type="ECO:0000256" key="2">
    <source>
        <dbReference type="SAM" id="Phobius"/>
    </source>
</evidence>
<dbReference type="InterPro" id="IPR047752">
    <property type="entry name" value="MacP"/>
</dbReference>
<sequence>MPKKPLLTDDIVKEARLKRERLEENLRYDMEKDTELARKYDEEQRRLQKKSIYKSRRIENAKTQKRGKSLLKYLFILWAVLIAMIAWIIFSPWS</sequence>
<dbReference type="Proteomes" id="UP000562464">
    <property type="component" value="Unassembled WGS sequence"/>
</dbReference>
<gene>
    <name evidence="3" type="ORF">HNQ37_001441</name>
</gene>
<protein>
    <submittedName>
        <fullName evidence="3">Fe2+ transport system protein B</fullName>
    </submittedName>
</protein>
<dbReference type="Pfam" id="PF26336">
    <property type="entry name" value="MacP_activator"/>
    <property type="match status" value="1"/>
</dbReference>
<name>A0A841CBI7_9LACT</name>
<feature type="transmembrane region" description="Helical" evidence="2">
    <location>
        <begin position="70"/>
        <end position="90"/>
    </location>
</feature>
<dbReference type="RefSeq" id="WP_183540691.1">
    <property type="nucleotide sequence ID" value="NZ_DASWOY010000021.1"/>
</dbReference>
<organism evidence="3 4">
    <name type="scientific">Lactovum miscens</name>
    <dbReference type="NCBI Taxonomy" id="190387"/>
    <lineage>
        <taxon>Bacteria</taxon>
        <taxon>Bacillati</taxon>
        <taxon>Bacillota</taxon>
        <taxon>Bacilli</taxon>
        <taxon>Lactobacillales</taxon>
        <taxon>Streptococcaceae</taxon>
        <taxon>Lactovum</taxon>
    </lineage>
</organism>
<dbReference type="NCBIfam" id="NF038277">
    <property type="entry name" value="accessory_MacP"/>
    <property type="match status" value="1"/>
</dbReference>
<reference evidence="3 4" key="1">
    <citation type="submission" date="2020-08" db="EMBL/GenBank/DDBJ databases">
        <title>Genomic Encyclopedia of Type Strains, Phase IV (KMG-IV): sequencing the most valuable type-strain genomes for metagenomic binning, comparative biology and taxonomic classification.</title>
        <authorList>
            <person name="Goeker M."/>
        </authorList>
    </citation>
    <scope>NUCLEOTIDE SEQUENCE [LARGE SCALE GENOMIC DNA]</scope>
    <source>
        <strain evidence="3 4">DSM 14925</strain>
    </source>
</reference>
<evidence type="ECO:0000313" key="4">
    <source>
        <dbReference type="Proteomes" id="UP000562464"/>
    </source>
</evidence>
<keyword evidence="2" id="KW-0472">Membrane</keyword>
<keyword evidence="4" id="KW-1185">Reference proteome</keyword>
<evidence type="ECO:0000313" key="3">
    <source>
        <dbReference type="EMBL" id="MBB5888540.1"/>
    </source>
</evidence>
<evidence type="ECO:0000256" key="1">
    <source>
        <dbReference type="SAM" id="Coils"/>
    </source>
</evidence>
<keyword evidence="2" id="KW-0812">Transmembrane</keyword>
<feature type="coiled-coil region" evidence="1">
    <location>
        <begin position="12"/>
        <end position="50"/>
    </location>
</feature>
<dbReference type="EMBL" id="JACHHV010000029">
    <property type="protein sequence ID" value="MBB5888540.1"/>
    <property type="molecule type" value="Genomic_DNA"/>
</dbReference>
<keyword evidence="1" id="KW-0175">Coiled coil</keyword>
<proteinExistence type="predicted"/>